<gene>
    <name evidence="1" type="ORF">LCGC14_2001330</name>
</gene>
<accession>A0A0F9F3F2</accession>
<reference evidence="1" key="1">
    <citation type="journal article" date="2015" name="Nature">
        <title>Complex archaea that bridge the gap between prokaryotes and eukaryotes.</title>
        <authorList>
            <person name="Spang A."/>
            <person name="Saw J.H."/>
            <person name="Jorgensen S.L."/>
            <person name="Zaremba-Niedzwiedzka K."/>
            <person name="Martijn J."/>
            <person name="Lind A.E."/>
            <person name="van Eijk R."/>
            <person name="Schleper C."/>
            <person name="Guy L."/>
            <person name="Ettema T.J."/>
        </authorList>
    </citation>
    <scope>NUCLEOTIDE SEQUENCE</scope>
</reference>
<evidence type="ECO:0000313" key="1">
    <source>
        <dbReference type="EMBL" id="KKL80783.1"/>
    </source>
</evidence>
<sequence>MTSLKPIAWICKTCNKVDWADVKEQLAKPEHVSHRGVDIGTCKGKMIPVVPLWDAGLTSILKQSGYPWTEHYSWEAIFSFINEYRNNV</sequence>
<comment type="caution">
    <text evidence="1">The sequence shown here is derived from an EMBL/GenBank/DDBJ whole genome shotgun (WGS) entry which is preliminary data.</text>
</comment>
<dbReference type="AlphaFoldDB" id="A0A0F9F3F2"/>
<name>A0A0F9F3F2_9ZZZZ</name>
<organism evidence="1">
    <name type="scientific">marine sediment metagenome</name>
    <dbReference type="NCBI Taxonomy" id="412755"/>
    <lineage>
        <taxon>unclassified sequences</taxon>
        <taxon>metagenomes</taxon>
        <taxon>ecological metagenomes</taxon>
    </lineage>
</organism>
<dbReference type="EMBL" id="LAZR01022756">
    <property type="protein sequence ID" value="KKL80783.1"/>
    <property type="molecule type" value="Genomic_DNA"/>
</dbReference>
<protein>
    <submittedName>
        <fullName evidence="1">Uncharacterized protein</fullName>
    </submittedName>
</protein>
<proteinExistence type="predicted"/>